<proteinExistence type="predicted"/>
<organism evidence="1 2">
    <name type="scientific">Gossypium aridum</name>
    <name type="common">American cotton</name>
    <name type="synonym">Erioxylum aridum</name>
    <dbReference type="NCBI Taxonomy" id="34290"/>
    <lineage>
        <taxon>Eukaryota</taxon>
        <taxon>Viridiplantae</taxon>
        <taxon>Streptophyta</taxon>
        <taxon>Embryophyta</taxon>
        <taxon>Tracheophyta</taxon>
        <taxon>Spermatophyta</taxon>
        <taxon>Magnoliopsida</taxon>
        <taxon>eudicotyledons</taxon>
        <taxon>Gunneridae</taxon>
        <taxon>Pentapetalae</taxon>
        <taxon>rosids</taxon>
        <taxon>malvids</taxon>
        <taxon>Malvales</taxon>
        <taxon>Malvaceae</taxon>
        <taxon>Malvoideae</taxon>
        <taxon>Gossypium</taxon>
    </lineage>
</organism>
<dbReference type="EMBL" id="JABFAA010000004">
    <property type="protein sequence ID" value="MBA0680842.1"/>
    <property type="molecule type" value="Genomic_DNA"/>
</dbReference>
<evidence type="ECO:0000313" key="2">
    <source>
        <dbReference type="Proteomes" id="UP000593577"/>
    </source>
</evidence>
<dbReference type="AlphaFoldDB" id="A0A7J8X0T9"/>
<comment type="caution">
    <text evidence="1">The sequence shown here is derived from an EMBL/GenBank/DDBJ whole genome shotgun (WGS) entry which is preliminary data.</text>
</comment>
<sequence>MWELSDCSLSTNRRKS</sequence>
<keyword evidence="2" id="KW-1185">Reference proteome</keyword>
<dbReference type="Proteomes" id="UP000593577">
    <property type="component" value="Unassembled WGS sequence"/>
</dbReference>
<accession>A0A7J8X0T9</accession>
<gene>
    <name evidence="1" type="ORF">Goari_012519</name>
</gene>
<evidence type="ECO:0000313" key="1">
    <source>
        <dbReference type="EMBL" id="MBA0680842.1"/>
    </source>
</evidence>
<reference evidence="1 2" key="1">
    <citation type="journal article" date="2019" name="Genome Biol. Evol.">
        <title>Insights into the evolution of the New World diploid cottons (Gossypium, subgenus Houzingenia) based on genome sequencing.</title>
        <authorList>
            <person name="Grover C.E."/>
            <person name="Arick M.A. 2nd"/>
            <person name="Thrash A."/>
            <person name="Conover J.L."/>
            <person name="Sanders W.S."/>
            <person name="Peterson D.G."/>
            <person name="Frelichowski J.E."/>
            <person name="Scheffler J.A."/>
            <person name="Scheffler B.E."/>
            <person name="Wendel J.F."/>
        </authorList>
    </citation>
    <scope>NUCLEOTIDE SEQUENCE [LARGE SCALE GENOMIC DNA]</scope>
    <source>
        <strain evidence="1">185</strain>
        <tissue evidence="1">Leaf</tissue>
    </source>
</reference>
<name>A0A7J8X0T9_GOSAI</name>
<protein>
    <submittedName>
        <fullName evidence="1">Uncharacterized protein</fullName>
    </submittedName>
</protein>